<reference evidence="2 3" key="1">
    <citation type="submission" date="2018-10" db="EMBL/GenBank/DDBJ databases">
        <authorList>
            <person name="Ekblom R."/>
            <person name="Jareborg N."/>
        </authorList>
    </citation>
    <scope>NUCLEOTIDE SEQUENCE [LARGE SCALE GENOMIC DNA]</scope>
    <source>
        <tissue evidence="2">Muscle</tissue>
    </source>
</reference>
<gene>
    <name evidence="2" type="ORF">BN2614_LOCUS2</name>
</gene>
<feature type="region of interest" description="Disordered" evidence="1">
    <location>
        <begin position="15"/>
        <end position="64"/>
    </location>
</feature>
<comment type="caution">
    <text evidence="2">The sequence shown here is derived from an EMBL/GenBank/DDBJ whole genome shotgun (WGS) entry which is preliminary data.</text>
</comment>
<protein>
    <submittedName>
        <fullName evidence="2">Uncharacterized protein</fullName>
    </submittedName>
</protein>
<evidence type="ECO:0000313" key="3">
    <source>
        <dbReference type="Proteomes" id="UP000269945"/>
    </source>
</evidence>
<accession>A0A9X9PXL7</accession>
<feature type="compositionally biased region" description="Polar residues" evidence="1">
    <location>
        <begin position="23"/>
        <end position="35"/>
    </location>
</feature>
<dbReference type="Proteomes" id="UP000269945">
    <property type="component" value="Unassembled WGS sequence"/>
</dbReference>
<feature type="compositionally biased region" description="Basic and acidic residues" evidence="1">
    <location>
        <begin position="36"/>
        <end position="55"/>
    </location>
</feature>
<dbReference type="AlphaFoldDB" id="A0A9X9PXL7"/>
<evidence type="ECO:0000256" key="1">
    <source>
        <dbReference type="SAM" id="MobiDB-lite"/>
    </source>
</evidence>
<organism evidence="2 3">
    <name type="scientific">Gulo gulo</name>
    <name type="common">Wolverine</name>
    <name type="synonym">Gluton</name>
    <dbReference type="NCBI Taxonomy" id="48420"/>
    <lineage>
        <taxon>Eukaryota</taxon>
        <taxon>Metazoa</taxon>
        <taxon>Chordata</taxon>
        <taxon>Craniata</taxon>
        <taxon>Vertebrata</taxon>
        <taxon>Euteleostomi</taxon>
        <taxon>Mammalia</taxon>
        <taxon>Eutheria</taxon>
        <taxon>Laurasiatheria</taxon>
        <taxon>Carnivora</taxon>
        <taxon>Caniformia</taxon>
        <taxon>Musteloidea</taxon>
        <taxon>Mustelidae</taxon>
        <taxon>Guloninae</taxon>
        <taxon>Gulo</taxon>
    </lineage>
</organism>
<dbReference type="EMBL" id="CYRY02006937">
    <property type="protein sequence ID" value="VCW76154.1"/>
    <property type="molecule type" value="Genomic_DNA"/>
</dbReference>
<feature type="non-terminal residue" evidence="2">
    <location>
        <position position="64"/>
    </location>
</feature>
<proteinExistence type="predicted"/>
<sequence>MRLWEPHRRRCRGKGWDWGGDRVSSSGPCRIQSRSWVRDRNRSAGKGRERSRSEGKGLGLGREQ</sequence>
<keyword evidence="3" id="KW-1185">Reference proteome</keyword>
<evidence type="ECO:0000313" key="2">
    <source>
        <dbReference type="EMBL" id="VCW76154.1"/>
    </source>
</evidence>
<name>A0A9X9PXL7_GULGU</name>